<protein>
    <submittedName>
        <fullName evidence="2">Uncharacterized protein</fullName>
    </submittedName>
</protein>
<keyword evidence="1" id="KW-1133">Transmembrane helix</keyword>
<reference evidence="2 3" key="1">
    <citation type="submission" date="2021-07" db="EMBL/GenBank/DDBJ databases">
        <authorList>
            <person name="So Y."/>
        </authorList>
    </citation>
    <scope>NUCLEOTIDE SEQUENCE [LARGE SCALE GENOMIC DNA]</scope>
    <source>
        <strain evidence="2 3">Y3S6</strain>
    </source>
</reference>
<gene>
    <name evidence="2" type="ORF">KPL81_09755</name>
</gene>
<evidence type="ECO:0000313" key="2">
    <source>
        <dbReference type="EMBL" id="MBW6391445.1"/>
    </source>
</evidence>
<keyword evidence="1" id="KW-0812">Transmembrane</keyword>
<sequence length="82" mass="9578">MNKVWVIVACMAGIGLGLGLYLLDDARDRAARMSPDELTPEQQRYCESVEQWYREEMLDVAPKWRLGHPDEQGTYTQWCTER</sequence>
<evidence type="ECO:0000256" key="1">
    <source>
        <dbReference type="SAM" id="Phobius"/>
    </source>
</evidence>
<proteinExistence type="predicted"/>
<name>A0ABS6ZQZ4_9GAMM</name>
<evidence type="ECO:0000313" key="3">
    <source>
        <dbReference type="Proteomes" id="UP000769617"/>
    </source>
</evidence>
<dbReference type="Proteomes" id="UP000769617">
    <property type="component" value="Unassembled WGS sequence"/>
</dbReference>
<feature type="transmembrane region" description="Helical" evidence="1">
    <location>
        <begin position="6"/>
        <end position="23"/>
    </location>
</feature>
<organism evidence="2 3">
    <name type="scientific">Billgrantia antri</name>
    <dbReference type="NCBI Taxonomy" id="2846777"/>
    <lineage>
        <taxon>Bacteria</taxon>
        <taxon>Pseudomonadati</taxon>
        <taxon>Pseudomonadota</taxon>
        <taxon>Gammaproteobacteria</taxon>
        <taxon>Oceanospirillales</taxon>
        <taxon>Halomonadaceae</taxon>
        <taxon>Billgrantia</taxon>
    </lineage>
</organism>
<dbReference type="RefSeq" id="WP_219791727.1">
    <property type="nucleotide sequence ID" value="NZ_JAHYCA010000003.1"/>
</dbReference>
<keyword evidence="3" id="KW-1185">Reference proteome</keyword>
<accession>A0ABS6ZQZ4</accession>
<keyword evidence="1" id="KW-0472">Membrane</keyword>
<dbReference type="EMBL" id="JAHYCA010000003">
    <property type="protein sequence ID" value="MBW6391445.1"/>
    <property type="molecule type" value="Genomic_DNA"/>
</dbReference>
<comment type="caution">
    <text evidence="2">The sequence shown here is derived from an EMBL/GenBank/DDBJ whole genome shotgun (WGS) entry which is preliminary data.</text>
</comment>